<name>A0A8H4VC36_9HYPO</name>
<gene>
    <name evidence="3" type="ORF">GQ602_005575</name>
</gene>
<proteinExistence type="predicted"/>
<dbReference type="EMBL" id="JAACLJ010000006">
    <property type="protein sequence ID" value="KAF4584202.1"/>
    <property type="molecule type" value="Genomic_DNA"/>
</dbReference>
<feature type="region of interest" description="Disordered" evidence="1">
    <location>
        <begin position="44"/>
        <end position="102"/>
    </location>
</feature>
<sequence>MAGNLAIRALLLLLTFTLYVTASPPKNGLSSSAITPPILNTTTQSIAPTLLKRNPVDERGPPPTTTTRQPPATPLRDANDGHGNYRAGPSNHRPRLPSDLEDDDRFYSRNGVIYMRSRNPSALRRLITFVQNCFSAGALQCVGQGRQRQNPHDQPSTSRQSDNGPFSFLLASPRSPILYFIDDPDPLVVHQPEPAPSRQLPPPLPTGYTTDGEPLFEWWFVMPTRPNRWQWNGVANDLTRPFQLIPKTAGCYRPLHGAIGSESRICPEEGPKPEAEGEIPLVFGLPGAPGSSWYFSPLPHRSVMPPGLSGPTRVLPADGEEDRRAIGSINFDAVTALDRALTESVGDIVVWTLLDAIFTFVHPHSSSQDCLGMSNGRYIATYLPHLVQVIMELIRHRRNMNPDPTQPGPHQKRSMMVTAESHKLCALSRGPKPAEEAPEPGLSISCAPAGPMNNAANLRLGNWTQAEVCEFFSKATEVSGMEPTINIQCGVSQDTAAVQPAKPSEVYLCQNNNFSEPCTTVAAPLSKCVDVTGQLSGKVTSLRPSNAAGDCSFYTERGCRGGRFEAKYPGVDLYLKDDAEYRSVFNDKVASFQCTGAVKPTTISPEPETSGYQHWVWSSQMLKQKCAHFNRLSVEVRIGDPGSYDQLKLEFAGSDGKQHFIAKSPEKGFRKWQDVHLQGVFKTSVIDINRIRRVRLVVVPTNDFIGGRAWKLDGIRFRARCAKSGYMVEHTKFLSINKRVEISNSYGGDLWMDSDYTGWEGFVNPEDWIGTPPCSHFWRLNVVLQIANRYWAGTSNDIYVTVGRKRFLLAHSPGVNEVFPLSVDLRQAFGSTSVPFASLNRISLSSQGGYDQIFPNKIRIDALCDSEEHILLRMEKEIQVWIPDGGRWGFDVTPSSWSRII</sequence>
<evidence type="ECO:0000256" key="1">
    <source>
        <dbReference type="SAM" id="MobiDB-lite"/>
    </source>
</evidence>
<reference evidence="3 4" key="1">
    <citation type="journal article" date="2020" name="G3 (Bethesda)">
        <title>Genetic Underpinnings of Host Manipulation by Ophiocordyceps as Revealed by Comparative Transcriptomics.</title>
        <authorList>
            <person name="Will I."/>
            <person name="Das B."/>
            <person name="Trinh T."/>
            <person name="Brachmann A."/>
            <person name="Ohm R.A."/>
            <person name="de Bekker C."/>
        </authorList>
    </citation>
    <scope>NUCLEOTIDE SEQUENCE [LARGE SCALE GENOMIC DNA]</scope>
    <source>
        <strain evidence="3 4">EC05</strain>
    </source>
</reference>
<feature type="compositionally biased region" description="Polar residues" evidence="1">
    <location>
        <begin position="146"/>
        <end position="164"/>
    </location>
</feature>
<evidence type="ECO:0000313" key="3">
    <source>
        <dbReference type="EMBL" id="KAF4584202.1"/>
    </source>
</evidence>
<keyword evidence="2" id="KW-0732">Signal</keyword>
<evidence type="ECO:0000256" key="2">
    <source>
        <dbReference type="SAM" id="SignalP"/>
    </source>
</evidence>
<feature type="chain" id="PRO_5034836436" evidence="2">
    <location>
        <begin position="23"/>
        <end position="901"/>
    </location>
</feature>
<dbReference type="AlphaFoldDB" id="A0A8H4VC36"/>
<keyword evidence="4" id="KW-1185">Reference proteome</keyword>
<comment type="caution">
    <text evidence="3">The sequence shown here is derived from an EMBL/GenBank/DDBJ whole genome shotgun (WGS) entry which is preliminary data.</text>
</comment>
<feature type="region of interest" description="Disordered" evidence="1">
    <location>
        <begin position="144"/>
        <end position="166"/>
    </location>
</feature>
<evidence type="ECO:0000313" key="4">
    <source>
        <dbReference type="Proteomes" id="UP000562929"/>
    </source>
</evidence>
<feature type="signal peptide" evidence="2">
    <location>
        <begin position="1"/>
        <end position="22"/>
    </location>
</feature>
<dbReference type="OrthoDB" id="4927900at2759"/>
<protein>
    <submittedName>
        <fullName evidence="3">Heat-labile enterotoxin, A chain</fullName>
    </submittedName>
</protein>
<organism evidence="3 4">
    <name type="scientific">Ophiocordyceps camponoti-floridani</name>
    <dbReference type="NCBI Taxonomy" id="2030778"/>
    <lineage>
        <taxon>Eukaryota</taxon>
        <taxon>Fungi</taxon>
        <taxon>Dikarya</taxon>
        <taxon>Ascomycota</taxon>
        <taxon>Pezizomycotina</taxon>
        <taxon>Sordariomycetes</taxon>
        <taxon>Hypocreomycetidae</taxon>
        <taxon>Hypocreales</taxon>
        <taxon>Ophiocordycipitaceae</taxon>
        <taxon>Ophiocordyceps</taxon>
    </lineage>
</organism>
<dbReference type="Proteomes" id="UP000562929">
    <property type="component" value="Unassembled WGS sequence"/>
</dbReference>
<accession>A0A8H4VC36</accession>